<dbReference type="EMBL" id="JAWDJT010000001">
    <property type="protein sequence ID" value="MDU0368984.1"/>
    <property type="molecule type" value="Genomic_DNA"/>
</dbReference>
<keyword evidence="1" id="KW-1133">Transmembrane helix</keyword>
<name>A0ABU3TCC4_9BACT</name>
<dbReference type="Proteomes" id="UP001250698">
    <property type="component" value="Unassembled WGS sequence"/>
</dbReference>
<keyword evidence="1" id="KW-0472">Membrane</keyword>
<proteinExistence type="predicted"/>
<reference evidence="2 3" key="1">
    <citation type="submission" date="2023-10" db="EMBL/GenBank/DDBJ databases">
        <title>Hymenobacter endophyticus sp. nov., an isolate from the leaf tissues of wheat.</title>
        <authorList>
            <person name="Dai Y."/>
        </authorList>
    </citation>
    <scope>NUCLEOTIDE SEQUENCE [LARGE SCALE GENOMIC DNA]</scope>
    <source>
        <strain evidence="2 3">ZK17L-C2</strain>
    </source>
</reference>
<dbReference type="RefSeq" id="WP_315996503.1">
    <property type="nucleotide sequence ID" value="NZ_JAWDJT010000001.1"/>
</dbReference>
<feature type="transmembrane region" description="Helical" evidence="1">
    <location>
        <begin position="6"/>
        <end position="25"/>
    </location>
</feature>
<evidence type="ECO:0000313" key="3">
    <source>
        <dbReference type="Proteomes" id="UP001250698"/>
    </source>
</evidence>
<comment type="caution">
    <text evidence="2">The sequence shown here is derived from an EMBL/GenBank/DDBJ whole genome shotgun (WGS) entry which is preliminary data.</text>
</comment>
<protein>
    <submittedName>
        <fullName evidence="2">Uncharacterized protein</fullName>
    </submittedName>
</protein>
<sequence length="192" mass="21903">MDDWMAGLIGGLAGGAVVLLLRLLPASNNRDGSYRRHLTNEEKAQLRAGQIVTKTHRASSDIWGKHHYEGPLRVEQLPDSKLRFTPFGTWQQTKADGRISSTWEYTGIGQETITRAYHPNGAPDVVIYWVPAVLQGDSVREERVVYFKLDNPQDTAFVQHDYYKNNRSLKKSFWSYDARGKQPVPAGWKFIR</sequence>
<gene>
    <name evidence="2" type="ORF">ROI90_01140</name>
</gene>
<evidence type="ECO:0000256" key="1">
    <source>
        <dbReference type="SAM" id="Phobius"/>
    </source>
</evidence>
<keyword evidence="3" id="KW-1185">Reference proteome</keyword>
<evidence type="ECO:0000313" key="2">
    <source>
        <dbReference type="EMBL" id="MDU0368984.1"/>
    </source>
</evidence>
<organism evidence="2 3">
    <name type="scientific">Hymenobacter endophyticus</name>
    <dbReference type="NCBI Taxonomy" id="3076335"/>
    <lineage>
        <taxon>Bacteria</taxon>
        <taxon>Pseudomonadati</taxon>
        <taxon>Bacteroidota</taxon>
        <taxon>Cytophagia</taxon>
        <taxon>Cytophagales</taxon>
        <taxon>Hymenobacteraceae</taxon>
        <taxon>Hymenobacter</taxon>
    </lineage>
</organism>
<accession>A0ABU3TCC4</accession>
<keyword evidence="1" id="KW-0812">Transmembrane</keyword>